<comment type="caution">
    <text evidence="3">The sequence shown here is derived from an EMBL/GenBank/DDBJ whole genome shotgun (WGS) entry which is preliminary data.</text>
</comment>
<organism evidence="3 4">
    <name type="scientific">Funneliformis mosseae</name>
    <name type="common">Endomycorrhizal fungus</name>
    <name type="synonym">Glomus mosseae</name>
    <dbReference type="NCBI Taxonomy" id="27381"/>
    <lineage>
        <taxon>Eukaryota</taxon>
        <taxon>Fungi</taxon>
        <taxon>Fungi incertae sedis</taxon>
        <taxon>Mucoromycota</taxon>
        <taxon>Glomeromycotina</taxon>
        <taxon>Glomeromycetes</taxon>
        <taxon>Glomerales</taxon>
        <taxon>Glomeraceae</taxon>
        <taxon>Funneliformis</taxon>
    </lineage>
</organism>
<dbReference type="GO" id="GO:0003723">
    <property type="term" value="F:RNA binding"/>
    <property type="evidence" value="ECO:0007669"/>
    <property type="project" value="UniProtKB-UniRule"/>
</dbReference>
<dbReference type="Gene3D" id="3.90.1140.10">
    <property type="entry name" value="Cyclic phosphodiesterase"/>
    <property type="match status" value="1"/>
</dbReference>
<name>A0A9N9IRU5_FUNMO</name>
<dbReference type="PROSITE" id="PS50084">
    <property type="entry name" value="KH_TYPE_1"/>
    <property type="match status" value="1"/>
</dbReference>
<dbReference type="Gene3D" id="3.30.1370.10">
    <property type="entry name" value="K Homology domain, type 1"/>
    <property type="match status" value="1"/>
</dbReference>
<protein>
    <submittedName>
        <fullName evidence="3">7177_t:CDS:1</fullName>
    </submittedName>
</protein>
<dbReference type="Proteomes" id="UP000789375">
    <property type="component" value="Unassembled WGS sequence"/>
</dbReference>
<feature type="non-terminal residue" evidence="3">
    <location>
        <position position="175"/>
    </location>
</feature>
<dbReference type="Pfam" id="PF00013">
    <property type="entry name" value="KH_1"/>
    <property type="match status" value="1"/>
</dbReference>
<feature type="non-terminal residue" evidence="3">
    <location>
        <position position="1"/>
    </location>
</feature>
<dbReference type="PIRSF" id="PIRSF027019">
    <property type="entry name" value="Euk_LigT"/>
    <property type="match status" value="1"/>
</dbReference>
<evidence type="ECO:0000313" key="3">
    <source>
        <dbReference type="EMBL" id="CAG8747167.1"/>
    </source>
</evidence>
<dbReference type="PANTHER" id="PTHR13360:SF1">
    <property type="entry name" value="ACTIVATING SIGNAL COINTEGRATOR 1 COMPLEX SUBUNIT 1"/>
    <property type="match status" value="1"/>
</dbReference>
<proteinExistence type="predicted"/>
<dbReference type="InterPro" id="IPR004087">
    <property type="entry name" value="KH_dom"/>
</dbReference>
<dbReference type="PANTHER" id="PTHR13360">
    <property type="entry name" value="ACTIVATING SIGNAL COINTEGRATOR 1 COMPLEX SUBUNIT 1"/>
    <property type="match status" value="1"/>
</dbReference>
<keyword evidence="4" id="KW-1185">Reference proteome</keyword>
<evidence type="ECO:0000256" key="1">
    <source>
        <dbReference type="PROSITE-ProRule" id="PRU00117"/>
    </source>
</evidence>
<dbReference type="InterPro" id="IPR019510">
    <property type="entry name" value="AKAP7-like_phosphoesterase"/>
</dbReference>
<dbReference type="AlphaFoldDB" id="A0A9N9IRU5"/>
<dbReference type="Pfam" id="PF10469">
    <property type="entry name" value="AKAP7_NLS"/>
    <property type="match status" value="1"/>
</dbReference>
<keyword evidence="1" id="KW-0694">RNA-binding</keyword>
<dbReference type="InterPro" id="IPR036612">
    <property type="entry name" value="KH_dom_type_1_sf"/>
</dbReference>
<dbReference type="SMART" id="SM00322">
    <property type="entry name" value="KH"/>
    <property type="match status" value="1"/>
</dbReference>
<sequence length="175" mass="19960">NEHVSIDLQIPPAFYGFIIGRKGSKINHLKQETKTIITVLSDKELVNIRGYERNVNMAKIKIYNIIENTKFLLPPTHFISLPLSDSNTQRKVKDFQNEVLQLKLANIDKSILIKPPSLHLTIGMLNLYLKEDIKEAVDLLKKLSQEINDLIGKRTIVSNLTGIEIMDDNKGMLKQ</sequence>
<evidence type="ECO:0000313" key="4">
    <source>
        <dbReference type="Proteomes" id="UP000789375"/>
    </source>
</evidence>
<dbReference type="GO" id="GO:0006355">
    <property type="term" value="P:regulation of DNA-templated transcription"/>
    <property type="evidence" value="ECO:0007669"/>
    <property type="project" value="TreeGrafter"/>
</dbReference>
<evidence type="ECO:0000259" key="2">
    <source>
        <dbReference type="SMART" id="SM00322"/>
    </source>
</evidence>
<dbReference type="EMBL" id="CAJVPP010023368">
    <property type="protein sequence ID" value="CAG8747167.1"/>
    <property type="molecule type" value="Genomic_DNA"/>
</dbReference>
<feature type="domain" description="K Homology" evidence="2">
    <location>
        <begin position="2"/>
        <end position="67"/>
    </location>
</feature>
<dbReference type="GO" id="GO:0006307">
    <property type="term" value="P:DNA alkylation repair"/>
    <property type="evidence" value="ECO:0007669"/>
    <property type="project" value="InterPro"/>
</dbReference>
<dbReference type="InterPro" id="IPR009210">
    <property type="entry name" value="ASCC1"/>
</dbReference>
<reference evidence="3" key="1">
    <citation type="submission" date="2021-06" db="EMBL/GenBank/DDBJ databases">
        <authorList>
            <person name="Kallberg Y."/>
            <person name="Tangrot J."/>
            <person name="Rosling A."/>
        </authorList>
    </citation>
    <scope>NUCLEOTIDE SEQUENCE</scope>
    <source>
        <strain evidence="3">87-6 pot B 2015</strain>
    </source>
</reference>
<dbReference type="GO" id="GO:0005634">
    <property type="term" value="C:nucleus"/>
    <property type="evidence" value="ECO:0007669"/>
    <property type="project" value="TreeGrafter"/>
</dbReference>
<accession>A0A9N9IRU5</accession>
<dbReference type="SUPFAM" id="SSF54791">
    <property type="entry name" value="Eukaryotic type KH-domain (KH-domain type I)"/>
    <property type="match status" value="1"/>
</dbReference>
<dbReference type="InterPro" id="IPR004088">
    <property type="entry name" value="KH_dom_type_1"/>
</dbReference>
<dbReference type="CDD" id="cd00105">
    <property type="entry name" value="KH-I"/>
    <property type="match status" value="1"/>
</dbReference>
<gene>
    <name evidence="3" type="ORF">FMOSSE_LOCUS16448</name>
</gene>